<reference evidence="2" key="1">
    <citation type="submission" date="2022-11" db="UniProtKB">
        <authorList>
            <consortium name="WormBaseParasite"/>
        </authorList>
    </citation>
    <scope>IDENTIFICATION</scope>
</reference>
<name>A0AC35FK55_9BILA</name>
<dbReference type="WBParaSite" id="PS1159_v2.g183.t1">
    <property type="protein sequence ID" value="PS1159_v2.g183.t1"/>
    <property type="gene ID" value="PS1159_v2.g183"/>
</dbReference>
<evidence type="ECO:0000313" key="1">
    <source>
        <dbReference type="Proteomes" id="UP000887580"/>
    </source>
</evidence>
<accession>A0AC35FK55</accession>
<dbReference type="Proteomes" id="UP000887580">
    <property type="component" value="Unplaced"/>
</dbReference>
<evidence type="ECO:0000313" key="2">
    <source>
        <dbReference type="WBParaSite" id="PS1159_v2.g183.t1"/>
    </source>
</evidence>
<protein>
    <submittedName>
        <fullName evidence="2">Uncharacterized protein</fullName>
    </submittedName>
</protein>
<proteinExistence type="predicted"/>
<organism evidence="1 2">
    <name type="scientific">Panagrolaimus sp. PS1159</name>
    <dbReference type="NCBI Taxonomy" id="55785"/>
    <lineage>
        <taxon>Eukaryota</taxon>
        <taxon>Metazoa</taxon>
        <taxon>Ecdysozoa</taxon>
        <taxon>Nematoda</taxon>
        <taxon>Chromadorea</taxon>
        <taxon>Rhabditida</taxon>
        <taxon>Tylenchina</taxon>
        <taxon>Panagrolaimomorpha</taxon>
        <taxon>Panagrolaimoidea</taxon>
        <taxon>Panagrolaimidae</taxon>
        <taxon>Panagrolaimus</taxon>
    </lineage>
</organism>
<sequence>MKSDSTPASTTSSKETPSKSLFSNPAALSTPPLPQIVAASKTFPFEINDAKEKTAESSLKVPSSSSALTANETSVKTPKSVETPPIQPLLFQIPANSGIPYFEDSNRHFSNASKKALQKQLKNRPSQIQSKPFLQKIVGNLSQIEDDYLNEISWIRKLSNQKWISFLDIVLGGLTLLFFTIAFYLIFHVN</sequence>